<name>A0AAN6WP76_9PEZI</name>
<organism evidence="2 3">
    <name type="scientific">Podospora australis</name>
    <dbReference type="NCBI Taxonomy" id="1536484"/>
    <lineage>
        <taxon>Eukaryota</taxon>
        <taxon>Fungi</taxon>
        <taxon>Dikarya</taxon>
        <taxon>Ascomycota</taxon>
        <taxon>Pezizomycotina</taxon>
        <taxon>Sordariomycetes</taxon>
        <taxon>Sordariomycetidae</taxon>
        <taxon>Sordariales</taxon>
        <taxon>Podosporaceae</taxon>
        <taxon>Podospora</taxon>
    </lineage>
</organism>
<reference evidence="2" key="1">
    <citation type="journal article" date="2023" name="Mol. Phylogenet. Evol.">
        <title>Genome-scale phylogeny and comparative genomics of the fungal order Sordariales.</title>
        <authorList>
            <person name="Hensen N."/>
            <person name="Bonometti L."/>
            <person name="Westerberg I."/>
            <person name="Brannstrom I.O."/>
            <person name="Guillou S."/>
            <person name="Cros-Aarteil S."/>
            <person name="Calhoun S."/>
            <person name="Haridas S."/>
            <person name="Kuo A."/>
            <person name="Mondo S."/>
            <person name="Pangilinan J."/>
            <person name="Riley R."/>
            <person name="LaButti K."/>
            <person name="Andreopoulos B."/>
            <person name="Lipzen A."/>
            <person name="Chen C."/>
            <person name="Yan M."/>
            <person name="Daum C."/>
            <person name="Ng V."/>
            <person name="Clum A."/>
            <person name="Steindorff A."/>
            <person name="Ohm R.A."/>
            <person name="Martin F."/>
            <person name="Silar P."/>
            <person name="Natvig D.O."/>
            <person name="Lalanne C."/>
            <person name="Gautier V."/>
            <person name="Ament-Velasquez S.L."/>
            <person name="Kruys A."/>
            <person name="Hutchinson M.I."/>
            <person name="Powell A.J."/>
            <person name="Barry K."/>
            <person name="Miller A.N."/>
            <person name="Grigoriev I.V."/>
            <person name="Debuchy R."/>
            <person name="Gladieux P."/>
            <person name="Hiltunen Thoren M."/>
            <person name="Johannesson H."/>
        </authorList>
    </citation>
    <scope>NUCLEOTIDE SEQUENCE</scope>
    <source>
        <strain evidence="2">PSN309</strain>
    </source>
</reference>
<accession>A0AAN6WP76</accession>
<gene>
    <name evidence="2" type="ORF">QBC35DRAFT_298323</name>
</gene>
<keyword evidence="3" id="KW-1185">Reference proteome</keyword>
<reference evidence="2" key="2">
    <citation type="submission" date="2023-05" db="EMBL/GenBank/DDBJ databases">
        <authorList>
            <consortium name="Lawrence Berkeley National Laboratory"/>
            <person name="Steindorff A."/>
            <person name="Hensen N."/>
            <person name="Bonometti L."/>
            <person name="Westerberg I."/>
            <person name="Brannstrom I.O."/>
            <person name="Guillou S."/>
            <person name="Cros-Aarteil S."/>
            <person name="Calhoun S."/>
            <person name="Haridas S."/>
            <person name="Kuo A."/>
            <person name="Mondo S."/>
            <person name="Pangilinan J."/>
            <person name="Riley R."/>
            <person name="Labutti K."/>
            <person name="Andreopoulos B."/>
            <person name="Lipzen A."/>
            <person name="Chen C."/>
            <person name="Yanf M."/>
            <person name="Daum C."/>
            <person name="Ng V."/>
            <person name="Clum A."/>
            <person name="Ohm R."/>
            <person name="Martin F."/>
            <person name="Silar P."/>
            <person name="Natvig D."/>
            <person name="Lalanne C."/>
            <person name="Gautier V."/>
            <person name="Ament-Velasquez S.L."/>
            <person name="Kruys A."/>
            <person name="Hutchinson M.I."/>
            <person name="Powell A.J."/>
            <person name="Barry K."/>
            <person name="Miller A.N."/>
            <person name="Grigoriev I.V."/>
            <person name="Debuchy R."/>
            <person name="Gladieux P."/>
            <person name="Thoren M.H."/>
            <person name="Johannesson H."/>
        </authorList>
    </citation>
    <scope>NUCLEOTIDE SEQUENCE</scope>
    <source>
        <strain evidence="2">PSN309</strain>
    </source>
</reference>
<evidence type="ECO:0000313" key="3">
    <source>
        <dbReference type="Proteomes" id="UP001302126"/>
    </source>
</evidence>
<dbReference type="Proteomes" id="UP001302126">
    <property type="component" value="Unassembled WGS sequence"/>
</dbReference>
<evidence type="ECO:0000259" key="1">
    <source>
        <dbReference type="Pfam" id="PF06985"/>
    </source>
</evidence>
<dbReference type="PANTHER" id="PTHR33112:SF13">
    <property type="entry name" value="HETEROKARYON INCOMPATIBILITY DOMAIN-CONTAINING PROTEIN"/>
    <property type="match status" value="1"/>
</dbReference>
<dbReference type="AlphaFoldDB" id="A0AAN6WP76"/>
<dbReference type="Pfam" id="PF06985">
    <property type="entry name" value="HET"/>
    <property type="match status" value="1"/>
</dbReference>
<dbReference type="EMBL" id="MU864443">
    <property type="protein sequence ID" value="KAK4185644.1"/>
    <property type="molecule type" value="Genomic_DNA"/>
</dbReference>
<protein>
    <submittedName>
        <fullName evidence="2">Heterokaryon incompatibility protein-domain-containing protein</fullName>
    </submittedName>
</protein>
<proteinExistence type="predicted"/>
<dbReference type="InterPro" id="IPR010730">
    <property type="entry name" value="HET"/>
</dbReference>
<dbReference type="PANTHER" id="PTHR33112">
    <property type="entry name" value="DOMAIN PROTEIN, PUTATIVE-RELATED"/>
    <property type="match status" value="1"/>
</dbReference>
<evidence type="ECO:0000313" key="2">
    <source>
        <dbReference type="EMBL" id="KAK4185644.1"/>
    </source>
</evidence>
<sequence>MSPRPPPNSRNCKACRGLQYDNFPHAEKPGVPRRWITSFAAVRRAASSGCETCHFLSAGAKWAWGETPEEIQKAELHYVPHLCGKESAVCDVDTHPCNLNGKFCHDLGINIRPGRRLFAWRRGPHGETNMHMHVPPLSRPNNAVADTIEFFTPQGSPQLHPAFGFAPDVPQSLDLATLVSAVRVWLYECDEHHEACRNPQPPPALPRRLIDITGTIRFIETEVIDLPRNTKYATLSHCWGEPHDATSLLKTLSTNLERHKVAIDWQELPQLFQDVIEIVRVLGCSFVWIDSLCIVQDDENDWRNQSVLMSDVYSGAYFNLAASALPNSSGRIFADRTCNLGDPRRREAHPKGSFKVNGISTHQESTILVRRTFDRQHFVMYGSSAGASTHDCEPLLTRAWVFQERLLSKRTIHIGTSEIMWECRCCYHCECGMIAPPFQRQERTPQSDTNPAAEVMAEDLPATRSNRSLLGDALKPKKVLFAEASSPKASRTEVFDFWMQAVEEYSGLHLSQESDRLVSLGSIARNIQEATGFTYLAGLWLEDSPRMLMWTGWGDFRPATLIAETFPPKDVPSWAWISRLPHSRYEFIHWDKLRWYPFVEGRILTSLEYRTGTGLYRAERHCR</sequence>
<feature type="domain" description="Heterokaryon incompatibility" evidence="1">
    <location>
        <begin position="232"/>
        <end position="404"/>
    </location>
</feature>
<comment type="caution">
    <text evidence="2">The sequence shown here is derived from an EMBL/GenBank/DDBJ whole genome shotgun (WGS) entry which is preliminary data.</text>
</comment>